<dbReference type="SUPFAM" id="SSF56496">
    <property type="entry name" value="Fibrinogen C-terminal domain-like"/>
    <property type="match status" value="1"/>
</dbReference>
<evidence type="ECO:0000259" key="1">
    <source>
        <dbReference type="PROSITE" id="PS51406"/>
    </source>
</evidence>
<reference evidence="2 3" key="1">
    <citation type="journal article" date="2018" name="Sci. Rep.">
        <title>Comparative analysis of the Pocillopora damicornis genome highlights role of immune system in coral evolution.</title>
        <authorList>
            <person name="Cunning R."/>
            <person name="Bay R.A."/>
            <person name="Gillette P."/>
            <person name="Baker A.C."/>
            <person name="Traylor-Knowles N."/>
        </authorList>
    </citation>
    <scope>NUCLEOTIDE SEQUENCE [LARGE SCALE GENOMIC DNA]</scope>
    <source>
        <strain evidence="2">RSMAS</strain>
        <tissue evidence="2">Whole animal</tissue>
    </source>
</reference>
<evidence type="ECO:0000313" key="2">
    <source>
        <dbReference type="EMBL" id="RMX48389.1"/>
    </source>
</evidence>
<dbReference type="Pfam" id="PF00147">
    <property type="entry name" value="Fibrinogen_C"/>
    <property type="match status" value="1"/>
</dbReference>
<dbReference type="PROSITE" id="PS51406">
    <property type="entry name" value="FIBRINOGEN_C_2"/>
    <property type="match status" value="1"/>
</dbReference>
<dbReference type="Gene3D" id="3.90.215.10">
    <property type="entry name" value="Gamma Fibrinogen, chain A, domain 1"/>
    <property type="match status" value="1"/>
</dbReference>
<accession>A0A3M6U492</accession>
<proteinExistence type="predicted"/>
<dbReference type="InterPro" id="IPR014716">
    <property type="entry name" value="Fibrinogen_a/b/g_C_1"/>
</dbReference>
<sequence length="81" mass="9267">MMNFFQATLLVYKNCAELYKSGKKDNGLYIINLYYVQDDPVDGFREFEVYCDQTTAGGGWTVFSRDLMALWISSELGVTTI</sequence>
<dbReference type="Proteomes" id="UP000275408">
    <property type="component" value="Unassembled WGS sequence"/>
</dbReference>
<organism evidence="2 3">
    <name type="scientific">Pocillopora damicornis</name>
    <name type="common">Cauliflower coral</name>
    <name type="synonym">Millepora damicornis</name>
    <dbReference type="NCBI Taxonomy" id="46731"/>
    <lineage>
        <taxon>Eukaryota</taxon>
        <taxon>Metazoa</taxon>
        <taxon>Cnidaria</taxon>
        <taxon>Anthozoa</taxon>
        <taxon>Hexacorallia</taxon>
        <taxon>Scleractinia</taxon>
        <taxon>Astrocoeniina</taxon>
        <taxon>Pocilloporidae</taxon>
        <taxon>Pocillopora</taxon>
    </lineage>
</organism>
<gene>
    <name evidence="2" type="ORF">pdam_00025773</name>
</gene>
<dbReference type="NCBIfam" id="NF040941">
    <property type="entry name" value="GGGWT_bact"/>
    <property type="match status" value="1"/>
</dbReference>
<dbReference type="InterPro" id="IPR002181">
    <property type="entry name" value="Fibrinogen_a/b/g_C_dom"/>
</dbReference>
<name>A0A3M6U492_POCDA</name>
<dbReference type="AlphaFoldDB" id="A0A3M6U492"/>
<dbReference type="InterPro" id="IPR036056">
    <property type="entry name" value="Fibrinogen-like_C"/>
</dbReference>
<protein>
    <recommendedName>
        <fullName evidence="1">Fibrinogen C-terminal domain-containing protein</fullName>
    </recommendedName>
</protein>
<evidence type="ECO:0000313" key="3">
    <source>
        <dbReference type="Proteomes" id="UP000275408"/>
    </source>
</evidence>
<keyword evidence="3" id="KW-1185">Reference proteome</keyword>
<dbReference type="EMBL" id="RCHS01002282">
    <property type="protein sequence ID" value="RMX48389.1"/>
    <property type="molecule type" value="Genomic_DNA"/>
</dbReference>
<feature type="domain" description="Fibrinogen C-terminal" evidence="1">
    <location>
        <begin position="6"/>
        <end position="65"/>
    </location>
</feature>
<comment type="caution">
    <text evidence="2">The sequence shown here is derived from an EMBL/GenBank/DDBJ whole genome shotgun (WGS) entry which is preliminary data.</text>
</comment>